<dbReference type="PANTHER" id="PTHR30511:SF0">
    <property type="entry name" value="ALANINE RACEMASE, CATABOLIC-RELATED"/>
    <property type="match status" value="1"/>
</dbReference>
<evidence type="ECO:0000259" key="5">
    <source>
        <dbReference type="SMART" id="SM01005"/>
    </source>
</evidence>
<accession>A0ABW5N105</accession>
<protein>
    <recommendedName>
        <fullName evidence="4">Alanine racemase</fullName>
        <ecNumber evidence="4">5.1.1.1</ecNumber>
    </recommendedName>
</protein>
<dbReference type="SMART" id="SM01005">
    <property type="entry name" value="Ala_racemase_C"/>
    <property type="match status" value="1"/>
</dbReference>
<keyword evidence="2 4" id="KW-0663">Pyridoxal phosphate</keyword>
<dbReference type="SUPFAM" id="SSF50621">
    <property type="entry name" value="Alanine racemase C-terminal domain-like"/>
    <property type="match status" value="1"/>
</dbReference>
<feature type="active site" description="Proton acceptor; specific for L-alanine" evidence="4">
    <location>
        <position position="264"/>
    </location>
</feature>
<dbReference type="EMBL" id="JBHULX010000001">
    <property type="protein sequence ID" value="MFD2589282.1"/>
    <property type="molecule type" value="Genomic_DNA"/>
</dbReference>
<evidence type="ECO:0000256" key="1">
    <source>
        <dbReference type="ARBA" id="ARBA00001933"/>
    </source>
</evidence>
<dbReference type="InterPro" id="IPR011079">
    <property type="entry name" value="Ala_racemase_C"/>
</dbReference>
<keyword evidence="3 4" id="KW-0413">Isomerase</keyword>
<proteinExistence type="inferred from homology"/>
<dbReference type="InterPro" id="IPR000821">
    <property type="entry name" value="Ala_racemase"/>
</dbReference>
<dbReference type="Gene3D" id="2.40.37.10">
    <property type="entry name" value="Lyase, Ornithine Decarboxylase, Chain A, domain 1"/>
    <property type="match status" value="1"/>
</dbReference>
<organism evidence="6 7">
    <name type="scientific">Aquimarina hainanensis</name>
    <dbReference type="NCBI Taxonomy" id="1578017"/>
    <lineage>
        <taxon>Bacteria</taxon>
        <taxon>Pseudomonadati</taxon>
        <taxon>Bacteroidota</taxon>
        <taxon>Flavobacteriia</taxon>
        <taxon>Flavobacteriales</taxon>
        <taxon>Flavobacteriaceae</taxon>
        <taxon>Aquimarina</taxon>
    </lineage>
</organism>
<dbReference type="RefSeq" id="WP_378257891.1">
    <property type="nucleotide sequence ID" value="NZ_JBHSJV010000001.1"/>
</dbReference>
<dbReference type="Pfam" id="PF01168">
    <property type="entry name" value="Ala_racemase_N"/>
    <property type="match status" value="1"/>
</dbReference>
<dbReference type="Pfam" id="PF00842">
    <property type="entry name" value="Ala_racemase_C"/>
    <property type="match status" value="1"/>
</dbReference>
<dbReference type="PANTHER" id="PTHR30511">
    <property type="entry name" value="ALANINE RACEMASE"/>
    <property type="match status" value="1"/>
</dbReference>
<dbReference type="InterPro" id="IPR009006">
    <property type="entry name" value="Ala_racemase/Decarboxylase_C"/>
</dbReference>
<sequence length="370" mass="41152">MSNFKETVLEINLAHLSHNFKYLKSKLHPEVKFLSVVKASGYGSDVVPLAKHLEKLGTDYFAVAYVSEGIVLRNAGITTPILVLHPQPVNFAACIEYRLEPNIYSKRILECFTEAAHSHNVQEYPIHIKFNTGLNRLGFIADDIAYIVQQLNTHKVLSVQSILSHLAASEDHKERDFTRQQIEVFKKITATFSATLGYTPIVHQCNTSGILNYPDAHFSMVRSGIGLYGYGNDTTYDVNLKPVATLKSVISQIHELAPGETLGYNRAFKATKKTITATIPIGHADGISRQYGMRKGFVLVHGKRAYITGNVCMDMLMIDITDIPCKEGDEVIFFDAHTGANNMAEHAGTISYELLTAIAPRVKRKVIDEI</sequence>
<feature type="binding site" evidence="4">
    <location>
        <position position="136"/>
    </location>
    <ligand>
        <name>substrate</name>
    </ligand>
</feature>
<comment type="caution">
    <text evidence="6">The sequence shown here is derived from an EMBL/GenBank/DDBJ whole genome shotgun (WGS) entry which is preliminary data.</text>
</comment>
<dbReference type="PRINTS" id="PR00992">
    <property type="entry name" value="ALARACEMASE"/>
</dbReference>
<feature type="active site" description="Proton acceptor; specific for D-alanine" evidence="4">
    <location>
        <position position="38"/>
    </location>
</feature>
<feature type="modified residue" description="N6-(pyridoxal phosphate)lysine" evidence="4">
    <location>
        <position position="38"/>
    </location>
</feature>
<reference evidence="7" key="1">
    <citation type="journal article" date="2019" name="Int. J. Syst. Evol. Microbiol.">
        <title>The Global Catalogue of Microorganisms (GCM) 10K type strain sequencing project: providing services to taxonomists for standard genome sequencing and annotation.</title>
        <authorList>
            <consortium name="The Broad Institute Genomics Platform"/>
            <consortium name="The Broad Institute Genome Sequencing Center for Infectious Disease"/>
            <person name="Wu L."/>
            <person name="Ma J."/>
        </authorList>
    </citation>
    <scope>NUCLEOTIDE SEQUENCE [LARGE SCALE GENOMIC DNA]</scope>
    <source>
        <strain evidence="7">KCTC 42423</strain>
    </source>
</reference>
<name>A0ABW5N105_9FLAO</name>
<comment type="catalytic activity">
    <reaction evidence="4">
        <text>L-alanine = D-alanine</text>
        <dbReference type="Rhea" id="RHEA:20249"/>
        <dbReference type="ChEBI" id="CHEBI:57416"/>
        <dbReference type="ChEBI" id="CHEBI:57972"/>
        <dbReference type="EC" id="5.1.1.1"/>
    </reaction>
</comment>
<dbReference type="GO" id="GO:0008784">
    <property type="term" value="F:alanine racemase activity"/>
    <property type="evidence" value="ECO:0007669"/>
    <property type="project" value="UniProtKB-EC"/>
</dbReference>
<feature type="binding site" evidence="4">
    <location>
        <position position="313"/>
    </location>
    <ligand>
        <name>substrate</name>
    </ligand>
</feature>
<dbReference type="Gene3D" id="3.20.20.10">
    <property type="entry name" value="Alanine racemase"/>
    <property type="match status" value="1"/>
</dbReference>
<dbReference type="SUPFAM" id="SSF51419">
    <property type="entry name" value="PLP-binding barrel"/>
    <property type="match status" value="1"/>
</dbReference>
<gene>
    <name evidence="6" type="primary">alr</name>
    <name evidence="6" type="ORF">ACFSTE_00470</name>
</gene>
<dbReference type="HAMAP" id="MF_01201">
    <property type="entry name" value="Ala_racemase"/>
    <property type="match status" value="1"/>
</dbReference>
<evidence type="ECO:0000313" key="6">
    <source>
        <dbReference type="EMBL" id="MFD2589282.1"/>
    </source>
</evidence>
<comment type="similarity">
    <text evidence="4">Belongs to the alanine racemase family.</text>
</comment>
<dbReference type="EC" id="5.1.1.1" evidence="4"/>
<comment type="cofactor">
    <cofactor evidence="1 4">
        <name>pyridoxal 5'-phosphate</name>
        <dbReference type="ChEBI" id="CHEBI:597326"/>
    </cofactor>
</comment>
<keyword evidence="7" id="KW-1185">Reference proteome</keyword>
<dbReference type="CDD" id="cd00430">
    <property type="entry name" value="PLPDE_III_AR"/>
    <property type="match status" value="1"/>
</dbReference>
<dbReference type="Proteomes" id="UP001597459">
    <property type="component" value="Unassembled WGS sequence"/>
</dbReference>
<evidence type="ECO:0000256" key="4">
    <source>
        <dbReference type="HAMAP-Rule" id="MF_01201"/>
    </source>
</evidence>
<comment type="function">
    <text evidence="4">Catalyzes the interconversion of L-alanine and D-alanine. May also act on other amino acids.</text>
</comment>
<feature type="domain" description="Alanine racemase C-terminal" evidence="5">
    <location>
        <begin position="243"/>
        <end position="367"/>
    </location>
</feature>
<evidence type="ECO:0000256" key="2">
    <source>
        <dbReference type="ARBA" id="ARBA00022898"/>
    </source>
</evidence>
<evidence type="ECO:0000313" key="7">
    <source>
        <dbReference type="Proteomes" id="UP001597459"/>
    </source>
</evidence>
<dbReference type="InterPro" id="IPR029066">
    <property type="entry name" value="PLP-binding_barrel"/>
</dbReference>
<dbReference type="NCBIfam" id="TIGR00492">
    <property type="entry name" value="alr"/>
    <property type="match status" value="1"/>
</dbReference>
<dbReference type="InterPro" id="IPR001608">
    <property type="entry name" value="Ala_racemase_N"/>
</dbReference>
<evidence type="ECO:0000256" key="3">
    <source>
        <dbReference type="ARBA" id="ARBA00023235"/>
    </source>
</evidence>
<comment type="pathway">
    <text evidence="4">Amino-acid biosynthesis; D-alanine biosynthesis; D-alanine from L-alanine: step 1/1.</text>
</comment>